<accession>X1DPI5</accession>
<dbReference type="GO" id="GO:0006352">
    <property type="term" value="P:DNA-templated transcription initiation"/>
    <property type="evidence" value="ECO:0007669"/>
    <property type="project" value="InterPro"/>
</dbReference>
<evidence type="ECO:0000259" key="1">
    <source>
        <dbReference type="Pfam" id="PF04545"/>
    </source>
</evidence>
<feature type="domain" description="RNA polymerase sigma-70 region 4" evidence="1">
    <location>
        <begin position="70"/>
        <end position="120"/>
    </location>
</feature>
<comment type="caution">
    <text evidence="2">The sequence shown here is derived from an EMBL/GenBank/DDBJ whole genome shotgun (WGS) entry which is preliminary data.</text>
</comment>
<dbReference type="InterPro" id="IPR036388">
    <property type="entry name" value="WH-like_DNA-bd_sf"/>
</dbReference>
<dbReference type="GO" id="GO:0003700">
    <property type="term" value="F:DNA-binding transcription factor activity"/>
    <property type="evidence" value="ECO:0007669"/>
    <property type="project" value="InterPro"/>
</dbReference>
<name>X1DPI5_9ZZZZ</name>
<proteinExistence type="predicted"/>
<organism evidence="2">
    <name type="scientific">marine sediment metagenome</name>
    <dbReference type="NCBI Taxonomy" id="412755"/>
    <lineage>
        <taxon>unclassified sequences</taxon>
        <taxon>metagenomes</taxon>
        <taxon>ecological metagenomes</taxon>
    </lineage>
</organism>
<dbReference type="Gene3D" id="1.10.10.10">
    <property type="entry name" value="Winged helix-like DNA-binding domain superfamily/Winged helix DNA-binding domain"/>
    <property type="match status" value="1"/>
</dbReference>
<dbReference type="AlphaFoldDB" id="X1DPI5"/>
<protein>
    <recommendedName>
        <fullName evidence="1">RNA polymerase sigma-70 region 4 domain-containing protein</fullName>
    </recommendedName>
</protein>
<reference evidence="2" key="1">
    <citation type="journal article" date="2014" name="Front. Microbiol.">
        <title>High frequency of phylogenetically diverse reductive dehalogenase-homologous genes in deep subseafloor sedimentary metagenomes.</title>
        <authorList>
            <person name="Kawai M."/>
            <person name="Futagami T."/>
            <person name="Toyoda A."/>
            <person name="Takaki Y."/>
            <person name="Nishi S."/>
            <person name="Hori S."/>
            <person name="Arai W."/>
            <person name="Tsubouchi T."/>
            <person name="Morono Y."/>
            <person name="Uchiyama I."/>
            <person name="Ito T."/>
            <person name="Fujiyama A."/>
            <person name="Inagaki F."/>
            <person name="Takami H."/>
        </authorList>
    </citation>
    <scope>NUCLEOTIDE SEQUENCE</scope>
    <source>
        <strain evidence="2">Expedition CK06-06</strain>
    </source>
</reference>
<dbReference type="EMBL" id="BART01029732">
    <property type="protein sequence ID" value="GAH10155.1"/>
    <property type="molecule type" value="Genomic_DNA"/>
</dbReference>
<dbReference type="InterPro" id="IPR013324">
    <property type="entry name" value="RNA_pol_sigma_r3/r4-like"/>
</dbReference>
<dbReference type="Pfam" id="PF04545">
    <property type="entry name" value="Sigma70_r4"/>
    <property type="match status" value="1"/>
</dbReference>
<evidence type="ECO:0000313" key="2">
    <source>
        <dbReference type="EMBL" id="GAH10155.1"/>
    </source>
</evidence>
<sequence>MKKDRYDLLPGEYEGKKTKKLTAKQSEAEEELLRAIFGEEPKPRIELTPEQKADQAKREKRFYKEFEAILLDRLPHLEAQVVLLRFGFEDGKQRTLREVAEIMEIEPEHAERLERLARRQMWRRMAQKRT</sequence>
<gene>
    <name evidence="2" type="ORF">S01H4_52101</name>
</gene>
<dbReference type="InterPro" id="IPR007630">
    <property type="entry name" value="RNA_pol_sigma70_r4"/>
</dbReference>
<dbReference type="SUPFAM" id="SSF88659">
    <property type="entry name" value="Sigma3 and sigma4 domains of RNA polymerase sigma factors"/>
    <property type="match status" value="1"/>
</dbReference>